<evidence type="ECO:0000256" key="2">
    <source>
        <dbReference type="ARBA" id="ARBA00023002"/>
    </source>
</evidence>
<evidence type="ECO:0000259" key="3">
    <source>
        <dbReference type="Pfam" id="PF21343"/>
    </source>
</evidence>
<keyword evidence="5" id="KW-1185">Reference proteome</keyword>
<dbReference type="Proteomes" id="UP000335636">
    <property type="component" value="Unassembled WGS sequence"/>
</dbReference>
<accession>A0A5E4D775</accession>
<comment type="caution">
    <text evidence="4">The sequence shown here is derived from an EMBL/GenBank/DDBJ whole genome shotgun (WGS) entry which is preliminary data.</text>
</comment>
<keyword evidence="1" id="KW-0809">Transit peptide</keyword>
<sequence>MGNLGVVHPSLGESANKLEENVYYFGRAMENLLLRFGKRCAGPADQGHSQPGPGDQVAGLHAEPRPQTVLEEQLVLKRVANVLINLYGRMAVLSQASRSIRIGLRNHDREILLANMFCTEAYVQNLFSLLQLDKYAPENLDKQIKKVSREILEKRTYICAHPLERTS</sequence>
<proteinExistence type="predicted"/>
<dbReference type="Gene3D" id="1.20.140.10">
    <property type="entry name" value="Butyryl-CoA Dehydrogenase, subunit A, domain 3"/>
    <property type="match status" value="2"/>
</dbReference>
<name>A0A5E4D775_MARMO</name>
<keyword evidence="2" id="KW-0560">Oxidoreductase</keyword>
<organism evidence="4 5">
    <name type="scientific">Marmota monax</name>
    <name type="common">Woodchuck</name>
    <dbReference type="NCBI Taxonomy" id="9995"/>
    <lineage>
        <taxon>Eukaryota</taxon>
        <taxon>Metazoa</taxon>
        <taxon>Chordata</taxon>
        <taxon>Craniata</taxon>
        <taxon>Vertebrata</taxon>
        <taxon>Euteleostomi</taxon>
        <taxon>Mammalia</taxon>
        <taxon>Eutheria</taxon>
        <taxon>Euarchontoglires</taxon>
        <taxon>Glires</taxon>
        <taxon>Rodentia</taxon>
        <taxon>Sciuromorpha</taxon>
        <taxon>Sciuridae</taxon>
        <taxon>Xerinae</taxon>
        <taxon>Marmotini</taxon>
        <taxon>Marmota</taxon>
    </lineage>
</organism>
<reference evidence="4" key="1">
    <citation type="submission" date="2019-04" db="EMBL/GenBank/DDBJ databases">
        <authorList>
            <person name="Alioto T."/>
            <person name="Alioto T."/>
        </authorList>
    </citation>
    <scope>NUCLEOTIDE SEQUENCE [LARGE SCALE GENOMIC DNA]</scope>
</reference>
<dbReference type="GO" id="GO:0016491">
    <property type="term" value="F:oxidoreductase activity"/>
    <property type="evidence" value="ECO:0007669"/>
    <property type="project" value="UniProtKB-KW"/>
</dbReference>
<evidence type="ECO:0000313" key="5">
    <source>
        <dbReference type="Proteomes" id="UP000335636"/>
    </source>
</evidence>
<feature type="domain" description="ACAD9/ACADV-like C-terminal" evidence="3">
    <location>
        <begin position="68"/>
        <end position="156"/>
    </location>
</feature>
<evidence type="ECO:0000313" key="4">
    <source>
        <dbReference type="EMBL" id="VTJ89878.1"/>
    </source>
</evidence>
<dbReference type="EMBL" id="CABDUW010003888">
    <property type="protein sequence ID" value="VTJ89878.1"/>
    <property type="molecule type" value="Genomic_DNA"/>
</dbReference>
<dbReference type="Pfam" id="PF21343">
    <property type="entry name" value="ACAD9-ACADV_C"/>
    <property type="match status" value="1"/>
</dbReference>
<evidence type="ECO:0000256" key="1">
    <source>
        <dbReference type="ARBA" id="ARBA00022946"/>
    </source>
</evidence>
<protein>
    <recommendedName>
        <fullName evidence="3">ACAD9/ACADV-like C-terminal domain-containing protein</fullName>
    </recommendedName>
</protein>
<dbReference type="InterPro" id="IPR049448">
    <property type="entry name" value="ACAD9/ACADV-like_C"/>
</dbReference>
<gene>
    <name evidence="4" type="ORF">MONAX_5E030495</name>
</gene>
<dbReference type="AlphaFoldDB" id="A0A5E4D775"/>